<dbReference type="EMBL" id="BDQV01000077">
    <property type="protein sequence ID" value="GAY52117.1"/>
    <property type="molecule type" value="Genomic_DNA"/>
</dbReference>
<dbReference type="Proteomes" id="UP000236630">
    <property type="component" value="Unassembled WGS sequence"/>
</dbReference>
<evidence type="ECO:0000313" key="1">
    <source>
        <dbReference type="EMBL" id="GAY52117.1"/>
    </source>
</evidence>
<sequence>MGSGFAFASDRGLTLGSGSFEMYFDPPEWNRVWRKLIQSGSAGGAIHPYFIRWEEYSVYIRLWRHIGGAHINPTSISGLMESIFKINWTASDLKEINSELHLRMGPLHGDPGL</sequence>
<proteinExistence type="predicted"/>
<reference evidence="1 2" key="1">
    <citation type="journal article" date="2017" name="Front. Genet.">
        <title>Draft sequencing of the heterozygous diploid genome of Satsuma (Citrus unshiu Marc.) using a hybrid assembly approach.</title>
        <authorList>
            <person name="Shimizu T."/>
            <person name="Tanizawa Y."/>
            <person name="Mochizuki T."/>
            <person name="Nagasaki H."/>
            <person name="Yoshioka T."/>
            <person name="Toyoda A."/>
            <person name="Fujiyama A."/>
            <person name="Kaminuma E."/>
            <person name="Nakamura Y."/>
        </authorList>
    </citation>
    <scope>NUCLEOTIDE SEQUENCE [LARGE SCALE GENOMIC DNA]</scope>
    <source>
        <strain evidence="2">cv. Miyagawa wase</strain>
    </source>
</reference>
<evidence type="ECO:0000313" key="2">
    <source>
        <dbReference type="Proteomes" id="UP000236630"/>
    </source>
</evidence>
<keyword evidence="2" id="KW-1185">Reference proteome</keyword>
<comment type="caution">
    <text evidence="1">The sequence shown here is derived from an EMBL/GenBank/DDBJ whole genome shotgun (WGS) entry which is preliminary data.</text>
</comment>
<dbReference type="AlphaFoldDB" id="A0A2H5PIC0"/>
<protein>
    <submittedName>
        <fullName evidence="1">Uncharacterized protein</fullName>
    </submittedName>
</protein>
<accession>A0A2H5PIC0</accession>
<gene>
    <name evidence="1" type="ORF">CUMW_139470</name>
</gene>
<organism evidence="1 2">
    <name type="scientific">Citrus unshiu</name>
    <name type="common">Satsuma mandarin</name>
    <name type="synonym">Citrus nobilis var. unshiu</name>
    <dbReference type="NCBI Taxonomy" id="55188"/>
    <lineage>
        <taxon>Eukaryota</taxon>
        <taxon>Viridiplantae</taxon>
        <taxon>Streptophyta</taxon>
        <taxon>Embryophyta</taxon>
        <taxon>Tracheophyta</taxon>
        <taxon>Spermatophyta</taxon>
        <taxon>Magnoliopsida</taxon>
        <taxon>eudicotyledons</taxon>
        <taxon>Gunneridae</taxon>
        <taxon>Pentapetalae</taxon>
        <taxon>rosids</taxon>
        <taxon>malvids</taxon>
        <taxon>Sapindales</taxon>
        <taxon>Rutaceae</taxon>
        <taxon>Aurantioideae</taxon>
        <taxon>Citrus</taxon>
    </lineage>
</organism>
<name>A0A2H5PIC0_CITUN</name>